<dbReference type="EMBL" id="BMPP01000019">
    <property type="protein sequence ID" value="GGK38805.1"/>
    <property type="molecule type" value="Genomic_DNA"/>
</dbReference>
<dbReference type="RefSeq" id="WP_189011207.1">
    <property type="nucleotide sequence ID" value="NZ_BMPP01000019.1"/>
</dbReference>
<organism evidence="2 3">
    <name type="scientific">Deinococcus malanensis</name>
    <dbReference type="NCBI Taxonomy" id="1706855"/>
    <lineage>
        <taxon>Bacteria</taxon>
        <taxon>Thermotogati</taxon>
        <taxon>Deinococcota</taxon>
        <taxon>Deinococci</taxon>
        <taxon>Deinococcales</taxon>
        <taxon>Deinococcaceae</taxon>
        <taxon>Deinococcus</taxon>
    </lineage>
</organism>
<keyword evidence="3" id="KW-1185">Reference proteome</keyword>
<evidence type="ECO:0000313" key="2">
    <source>
        <dbReference type="EMBL" id="GGK38805.1"/>
    </source>
</evidence>
<evidence type="ECO:0000256" key="1">
    <source>
        <dbReference type="SAM" id="MobiDB-lite"/>
    </source>
</evidence>
<feature type="region of interest" description="Disordered" evidence="1">
    <location>
        <begin position="39"/>
        <end position="75"/>
    </location>
</feature>
<reference evidence="3" key="1">
    <citation type="journal article" date="2019" name="Int. J. Syst. Evol. Microbiol.">
        <title>The Global Catalogue of Microorganisms (GCM) 10K type strain sequencing project: providing services to taxonomists for standard genome sequencing and annotation.</title>
        <authorList>
            <consortium name="The Broad Institute Genomics Platform"/>
            <consortium name="The Broad Institute Genome Sequencing Center for Infectious Disease"/>
            <person name="Wu L."/>
            <person name="Ma J."/>
        </authorList>
    </citation>
    <scope>NUCLEOTIDE SEQUENCE [LARGE SCALE GENOMIC DNA]</scope>
    <source>
        <strain evidence="3">JCM 30331</strain>
    </source>
</reference>
<evidence type="ECO:0008006" key="4">
    <source>
        <dbReference type="Google" id="ProtNLM"/>
    </source>
</evidence>
<dbReference type="Proteomes" id="UP000647587">
    <property type="component" value="Unassembled WGS sequence"/>
</dbReference>
<name>A0ABQ2F0N6_9DEIO</name>
<sequence length="95" mass="10147">MPALSRILMLHLAERHLLAGRHDQATVWCHTALRTTPFHQDGQSGMSEVALEGERRGGVEDEGEGQLSGARLQPGVPLTPLTCSAQITAHGTVLA</sequence>
<accession>A0ABQ2F0N6</accession>
<comment type="caution">
    <text evidence="2">The sequence shown here is derived from an EMBL/GenBank/DDBJ whole genome shotgun (WGS) entry which is preliminary data.</text>
</comment>
<evidence type="ECO:0000313" key="3">
    <source>
        <dbReference type="Proteomes" id="UP000647587"/>
    </source>
</evidence>
<proteinExistence type="predicted"/>
<protein>
    <recommendedName>
        <fullName evidence="4">Tetratricopeptide repeat protein</fullName>
    </recommendedName>
</protein>
<gene>
    <name evidence="2" type="ORF">GCM10008955_35700</name>
</gene>